<evidence type="ECO:0000256" key="3">
    <source>
        <dbReference type="RuleBase" id="RU003968"/>
    </source>
</evidence>
<dbReference type="Proteomes" id="UP000242457">
    <property type="component" value="Unassembled WGS sequence"/>
</dbReference>
<dbReference type="STRING" id="94128.A0A2A3EJA6"/>
<proteinExistence type="inferred from homology"/>
<evidence type="ECO:0000259" key="5">
    <source>
        <dbReference type="PROSITE" id="PS00624"/>
    </source>
</evidence>
<evidence type="ECO:0000259" key="4">
    <source>
        <dbReference type="PROSITE" id="PS00623"/>
    </source>
</evidence>
<dbReference type="PANTHER" id="PTHR11552:SF186">
    <property type="entry name" value="GLUCOSE-METHANOL-CHOLINE OXIDOREDUCTASE N-TERMINAL DOMAIN-CONTAINING PROTEIN"/>
    <property type="match status" value="1"/>
</dbReference>
<keyword evidence="2 3" id="KW-0274">FAD</keyword>
<dbReference type="Gene3D" id="3.30.560.10">
    <property type="entry name" value="Glucose Oxidase, domain 3"/>
    <property type="match status" value="1"/>
</dbReference>
<evidence type="ECO:0000256" key="1">
    <source>
        <dbReference type="ARBA" id="ARBA00010790"/>
    </source>
</evidence>
<dbReference type="PROSITE" id="PS00623">
    <property type="entry name" value="GMC_OXRED_1"/>
    <property type="match status" value="1"/>
</dbReference>
<comment type="cofactor">
    <cofactor evidence="2">
        <name>FAD</name>
        <dbReference type="ChEBI" id="CHEBI:57692"/>
    </cofactor>
</comment>
<dbReference type="InterPro" id="IPR007867">
    <property type="entry name" value="GMC_OxRtase_C"/>
</dbReference>
<dbReference type="Gene3D" id="3.50.50.60">
    <property type="entry name" value="FAD/NAD(P)-binding domain"/>
    <property type="match status" value="2"/>
</dbReference>
<feature type="binding site" evidence="2">
    <location>
        <position position="272"/>
    </location>
    <ligand>
        <name>FAD</name>
        <dbReference type="ChEBI" id="CHEBI:57692"/>
    </ligand>
</feature>
<dbReference type="Pfam" id="PF00732">
    <property type="entry name" value="GMC_oxred_N"/>
    <property type="match status" value="1"/>
</dbReference>
<dbReference type="GO" id="GO:0016614">
    <property type="term" value="F:oxidoreductase activity, acting on CH-OH group of donors"/>
    <property type="evidence" value="ECO:0007669"/>
    <property type="project" value="InterPro"/>
</dbReference>
<dbReference type="PANTHER" id="PTHR11552">
    <property type="entry name" value="GLUCOSE-METHANOL-CHOLINE GMC OXIDOREDUCTASE"/>
    <property type="match status" value="1"/>
</dbReference>
<dbReference type="PIRSF" id="PIRSF000137">
    <property type="entry name" value="Alcohol_oxidase"/>
    <property type="match status" value="1"/>
</dbReference>
<feature type="domain" description="Glucose-methanol-choline oxidoreductase N-terminal" evidence="5">
    <location>
        <begin position="351"/>
        <end position="365"/>
    </location>
</feature>
<dbReference type="OrthoDB" id="269227at2759"/>
<gene>
    <name evidence="6" type="ORF">APICC_07747</name>
</gene>
<reference evidence="6 7" key="1">
    <citation type="submission" date="2014-07" db="EMBL/GenBank/DDBJ databases">
        <title>Genomic and transcriptomic analysis on Apis cerana provide comprehensive insights into honey bee biology.</title>
        <authorList>
            <person name="Diao Q."/>
            <person name="Sun L."/>
            <person name="Zheng H."/>
            <person name="Zheng H."/>
            <person name="Xu S."/>
            <person name="Wang S."/>
            <person name="Zeng Z."/>
            <person name="Hu F."/>
            <person name="Su S."/>
            <person name="Wu J."/>
        </authorList>
    </citation>
    <scope>NUCLEOTIDE SEQUENCE [LARGE SCALE GENOMIC DNA]</scope>
    <source>
        <tissue evidence="6">Pupae without intestine</tissue>
    </source>
</reference>
<dbReference type="InterPro" id="IPR012132">
    <property type="entry name" value="GMC_OxRdtase"/>
</dbReference>
<dbReference type="InterPro" id="IPR036188">
    <property type="entry name" value="FAD/NAD-bd_sf"/>
</dbReference>
<evidence type="ECO:0000313" key="6">
    <source>
        <dbReference type="EMBL" id="PBC31352.1"/>
    </source>
</evidence>
<dbReference type="EMBL" id="KZ288238">
    <property type="protein sequence ID" value="PBC31352.1"/>
    <property type="molecule type" value="Genomic_DNA"/>
</dbReference>
<dbReference type="SUPFAM" id="SSF54373">
    <property type="entry name" value="FAD-linked reductases, C-terminal domain"/>
    <property type="match status" value="1"/>
</dbReference>
<dbReference type="AlphaFoldDB" id="A0A2A3EJA6"/>
<accession>A0A2A3EJA6</accession>
<evidence type="ECO:0000256" key="2">
    <source>
        <dbReference type="PIRSR" id="PIRSR000137-2"/>
    </source>
</evidence>
<keyword evidence="3" id="KW-0285">Flavoprotein</keyword>
<dbReference type="PROSITE" id="PS00624">
    <property type="entry name" value="GMC_OXRED_2"/>
    <property type="match status" value="1"/>
</dbReference>
<name>A0A2A3EJA6_APICC</name>
<dbReference type="InterPro" id="IPR000172">
    <property type="entry name" value="GMC_OxRdtase_N"/>
</dbReference>
<dbReference type="SUPFAM" id="SSF51905">
    <property type="entry name" value="FAD/NAD(P)-binding domain"/>
    <property type="match status" value="1"/>
</dbReference>
<keyword evidence="7" id="KW-1185">Reference proteome</keyword>
<dbReference type="Pfam" id="PF05199">
    <property type="entry name" value="GMC_oxred_C"/>
    <property type="match status" value="1"/>
</dbReference>
<organism evidence="6 7">
    <name type="scientific">Apis cerana cerana</name>
    <name type="common">Oriental honeybee</name>
    <dbReference type="NCBI Taxonomy" id="94128"/>
    <lineage>
        <taxon>Eukaryota</taxon>
        <taxon>Metazoa</taxon>
        <taxon>Ecdysozoa</taxon>
        <taxon>Arthropoda</taxon>
        <taxon>Hexapoda</taxon>
        <taxon>Insecta</taxon>
        <taxon>Pterygota</taxon>
        <taxon>Neoptera</taxon>
        <taxon>Endopterygota</taxon>
        <taxon>Hymenoptera</taxon>
        <taxon>Apocrita</taxon>
        <taxon>Aculeata</taxon>
        <taxon>Apoidea</taxon>
        <taxon>Anthophila</taxon>
        <taxon>Apidae</taxon>
        <taxon>Apis</taxon>
    </lineage>
</organism>
<sequence length="684" mass="77519">MADVGKISAMRIAMSYGPELSFLVLLRILIGMYRSDIIDHESRVRPTLAPQSSYDFVIVGGGSAGSVLANRLSEKNNWTVLLLEAGADEPDFSDVPSIFPVLQLTPMDWQFKTEPSDNYCKAMRAHECNWPRGKVLGGSSVLNVMLYVRGNKKDYDNWERMGNKGWSYENVLPYFKKSEDMRIEEYRDSPYHQTGGHLTVEYFHYRLSIIDHLMKAGAEMGYDIVDVNGARQTGFTYSHGTLRNGLRCSAAKAFLRSISRRRNLHISTKSMVEKILVRQGNNNFENIVFLRSKFRLVLKLGRRKRKRKKKGKRCAILFPDGGKKRAYGVQFRVGNSRRIVRANREVIVSAGAIQSPQLLMVSGIGPKEHLRELNISVVRDAAGVGSNLQDHVAIGGMNYLVSKPANLTRSFTFNLIKTINAHSLRLFARNHSGPMYSVNVAEGMAFINTKYANESADYPDIQLFLSSMADNTDGGLFGKRDCNVMDNFYERLYENILYQDSYMIMPLLLRPKSRGYVKLRTRFINDQPIIVPNYFDDPHDLDVLDYFLIISSNFFNEPQAEGAKFIHDMSKTATMKRLRARPNPNKLSECSSFEYPSIDYWRCYARYYTMTIYHPCGTCKMGPASDKMAVVDARLRVHGVGGLRVIDASIMPTIVSGNTNAPTIMIAEKAADMIKEDWGVQRIP</sequence>
<comment type="similarity">
    <text evidence="1 3">Belongs to the GMC oxidoreductase family.</text>
</comment>
<feature type="binding site" evidence="2">
    <location>
        <position position="135"/>
    </location>
    <ligand>
        <name>FAD</name>
        <dbReference type="ChEBI" id="CHEBI:57692"/>
    </ligand>
</feature>
<protein>
    <submittedName>
        <fullName evidence="6">Glucose dehydrogenase [acceptor]</fullName>
    </submittedName>
</protein>
<evidence type="ECO:0000313" key="7">
    <source>
        <dbReference type="Proteomes" id="UP000242457"/>
    </source>
</evidence>
<dbReference type="Gene3D" id="3.30.410.40">
    <property type="match status" value="1"/>
</dbReference>
<feature type="domain" description="Glucose-methanol-choline oxidoreductase N-terminal" evidence="4">
    <location>
        <begin position="133"/>
        <end position="156"/>
    </location>
</feature>
<dbReference type="GO" id="GO:0050660">
    <property type="term" value="F:flavin adenine dinucleotide binding"/>
    <property type="evidence" value="ECO:0007669"/>
    <property type="project" value="InterPro"/>
</dbReference>